<dbReference type="PROSITE" id="PS50887">
    <property type="entry name" value="GGDEF"/>
    <property type="match status" value="1"/>
</dbReference>
<dbReference type="NCBIfam" id="TIGR00254">
    <property type="entry name" value="GGDEF"/>
    <property type="match status" value="1"/>
</dbReference>
<dbReference type="GO" id="GO:0005886">
    <property type="term" value="C:plasma membrane"/>
    <property type="evidence" value="ECO:0007669"/>
    <property type="project" value="TreeGrafter"/>
</dbReference>
<keyword evidence="4" id="KW-0472">Membrane</keyword>
<organism evidence="6 7">
    <name type="scientific">Arenimonas donghaensis DSM 18148 = HO3-R19</name>
    <dbReference type="NCBI Taxonomy" id="1121014"/>
    <lineage>
        <taxon>Bacteria</taxon>
        <taxon>Pseudomonadati</taxon>
        <taxon>Pseudomonadota</taxon>
        <taxon>Gammaproteobacteria</taxon>
        <taxon>Lysobacterales</taxon>
        <taxon>Lysobacteraceae</taxon>
        <taxon>Arenimonas</taxon>
    </lineage>
</organism>
<feature type="transmembrane region" description="Helical" evidence="4">
    <location>
        <begin position="102"/>
        <end position="119"/>
    </location>
</feature>
<dbReference type="InterPro" id="IPR029787">
    <property type="entry name" value="Nucleotide_cyclase"/>
</dbReference>
<feature type="transmembrane region" description="Helical" evidence="4">
    <location>
        <begin position="150"/>
        <end position="168"/>
    </location>
</feature>
<dbReference type="EC" id="2.7.7.65" evidence="2"/>
<feature type="domain" description="GGDEF" evidence="5">
    <location>
        <begin position="243"/>
        <end position="369"/>
    </location>
</feature>
<evidence type="ECO:0000256" key="1">
    <source>
        <dbReference type="ARBA" id="ARBA00001946"/>
    </source>
</evidence>
<dbReference type="SUPFAM" id="SSF55073">
    <property type="entry name" value="Nucleotide cyclase"/>
    <property type="match status" value="1"/>
</dbReference>
<dbReference type="SMART" id="SM00267">
    <property type="entry name" value="GGDEF"/>
    <property type="match status" value="1"/>
</dbReference>
<dbReference type="Pfam" id="PF00990">
    <property type="entry name" value="GGDEF"/>
    <property type="match status" value="1"/>
</dbReference>
<dbReference type="GO" id="GO:0043709">
    <property type="term" value="P:cell adhesion involved in single-species biofilm formation"/>
    <property type="evidence" value="ECO:0007669"/>
    <property type="project" value="TreeGrafter"/>
</dbReference>
<feature type="transmembrane region" description="Helical" evidence="4">
    <location>
        <begin position="174"/>
        <end position="191"/>
    </location>
</feature>
<evidence type="ECO:0000259" key="5">
    <source>
        <dbReference type="PROSITE" id="PS50887"/>
    </source>
</evidence>
<dbReference type="PATRIC" id="fig|1121014.3.peg.1072"/>
<proteinExistence type="predicted"/>
<keyword evidence="7" id="KW-1185">Reference proteome</keyword>
<dbReference type="FunFam" id="3.30.70.270:FF:000001">
    <property type="entry name" value="Diguanylate cyclase domain protein"/>
    <property type="match status" value="1"/>
</dbReference>
<evidence type="ECO:0000256" key="3">
    <source>
        <dbReference type="ARBA" id="ARBA00034247"/>
    </source>
</evidence>
<accession>A0A087MJJ6</accession>
<dbReference type="InterPro" id="IPR050469">
    <property type="entry name" value="Diguanylate_Cyclase"/>
</dbReference>
<evidence type="ECO:0000256" key="4">
    <source>
        <dbReference type="SAM" id="Phobius"/>
    </source>
</evidence>
<evidence type="ECO:0000313" key="6">
    <source>
        <dbReference type="EMBL" id="KFL37049.1"/>
    </source>
</evidence>
<protein>
    <recommendedName>
        <fullName evidence="2">diguanylate cyclase</fullName>
        <ecNumber evidence="2">2.7.7.65</ecNumber>
    </recommendedName>
</protein>
<dbReference type="InterPro" id="IPR043128">
    <property type="entry name" value="Rev_trsase/Diguanyl_cyclase"/>
</dbReference>
<dbReference type="GO" id="GO:1902201">
    <property type="term" value="P:negative regulation of bacterial-type flagellum-dependent cell motility"/>
    <property type="evidence" value="ECO:0007669"/>
    <property type="project" value="TreeGrafter"/>
</dbReference>
<feature type="transmembrane region" description="Helical" evidence="4">
    <location>
        <begin position="73"/>
        <end position="90"/>
    </location>
</feature>
<dbReference type="STRING" id="1121014.N788_11610"/>
<feature type="transmembrane region" description="Helical" evidence="4">
    <location>
        <begin position="39"/>
        <end position="61"/>
    </location>
</feature>
<feature type="transmembrane region" description="Helical" evidence="4">
    <location>
        <begin position="125"/>
        <end position="143"/>
    </location>
</feature>
<dbReference type="AlphaFoldDB" id="A0A087MJJ6"/>
<evidence type="ECO:0000256" key="2">
    <source>
        <dbReference type="ARBA" id="ARBA00012528"/>
    </source>
</evidence>
<dbReference type="OrthoDB" id="9803824at2"/>
<gene>
    <name evidence="6" type="ORF">N788_11610</name>
</gene>
<reference evidence="6 7" key="2">
    <citation type="journal article" date="2015" name="Stand. Genomic Sci.">
        <title>High quality draft genomic sequence of Arenimonas donghaensis DSM 18148(T).</title>
        <authorList>
            <person name="Chen F."/>
            <person name="Wang H."/>
            <person name="Cao Y."/>
            <person name="Li X."/>
            <person name="Wang G."/>
        </authorList>
    </citation>
    <scope>NUCLEOTIDE SEQUENCE [LARGE SCALE GENOMIC DNA]</scope>
    <source>
        <strain evidence="6 7">HO3-R19</strain>
    </source>
</reference>
<dbReference type="PANTHER" id="PTHR45138:SF9">
    <property type="entry name" value="DIGUANYLATE CYCLASE DGCM-RELATED"/>
    <property type="match status" value="1"/>
</dbReference>
<evidence type="ECO:0000313" key="7">
    <source>
        <dbReference type="Proteomes" id="UP000029085"/>
    </source>
</evidence>
<dbReference type="Gene3D" id="3.30.70.270">
    <property type="match status" value="1"/>
</dbReference>
<dbReference type="Proteomes" id="UP000029085">
    <property type="component" value="Unassembled WGS sequence"/>
</dbReference>
<dbReference type="PANTHER" id="PTHR45138">
    <property type="entry name" value="REGULATORY COMPONENTS OF SENSORY TRANSDUCTION SYSTEM"/>
    <property type="match status" value="1"/>
</dbReference>
<dbReference type="GO" id="GO:0052621">
    <property type="term" value="F:diguanylate cyclase activity"/>
    <property type="evidence" value="ECO:0007669"/>
    <property type="project" value="UniProtKB-EC"/>
</dbReference>
<comment type="cofactor">
    <cofactor evidence="1">
        <name>Mg(2+)</name>
        <dbReference type="ChEBI" id="CHEBI:18420"/>
    </cofactor>
</comment>
<keyword evidence="4" id="KW-1133">Transmembrane helix</keyword>
<keyword evidence="4" id="KW-0812">Transmembrane</keyword>
<dbReference type="InterPro" id="IPR000160">
    <property type="entry name" value="GGDEF_dom"/>
</dbReference>
<comment type="caution">
    <text evidence="6">The sequence shown here is derived from an EMBL/GenBank/DDBJ whole genome shotgun (WGS) entry which is preliminary data.</text>
</comment>
<name>A0A087MJJ6_9GAMM</name>
<reference evidence="7" key="1">
    <citation type="submission" date="2013-08" db="EMBL/GenBank/DDBJ databases">
        <title>Genome sequencing of Arenimonas donghaensis.</title>
        <authorList>
            <person name="Chen F."/>
            <person name="Wang G."/>
        </authorList>
    </citation>
    <scope>NUCLEOTIDE SEQUENCE [LARGE SCALE GENOMIC DNA]</scope>
    <source>
        <strain evidence="7">HO3-R19</strain>
    </source>
</reference>
<dbReference type="RefSeq" id="WP_051924397.1">
    <property type="nucleotide sequence ID" value="NZ_AVCJ01000008.1"/>
</dbReference>
<sequence>MPKALANAARLILCHVLEGDLAGLPAHERREQYRRQTQLLHGPMSVLLLAMTVLAALVSAFDVLTLTAVSDRLMVQTGGVALLLLMALRYRHVVSIRRRRALGMGFLALLLACLALPALDWTGPSLTPLAVFLLIPVSWLPLLVNPQATYGGLALCTAVVLALLLASTAPPGELWLFGLYYLVSVGAGLVLRRARSNLATRLDKQVETLWQRAVSDPLTGLLNRQGWLNLAGTAMTDALQAGKLPAVLFIDVDHFKRTNDQYGHMTGDALLRALGQIIDARIGPGEFSARLGGEEFACLLPDSSEEAAQRFAQRIAGEYREHASEFGSTLSIGIATHADDDLLNDLLARADAALYEAKRAGRDQVVVSR</sequence>
<comment type="catalytic activity">
    <reaction evidence="3">
        <text>2 GTP = 3',3'-c-di-GMP + 2 diphosphate</text>
        <dbReference type="Rhea" id="RHEA:24898"/>
        <dbReference type="ChEBI" id="CHEBI:33019"/>
        <dbReference type="ChEBI" id="CHEBI:37565"/>
        <dbReference type="ChEBI" id="CHEBI:58805"/>
        <dbReference type="EC" id="2.7.7.65"/>
    </reaction>
</comment>
<dbReference type="EMBL" id="AVCJ01000008">
    <property type="protein sequence ID" value="KFL37049.1"/>
    <property type="molecule type" value="Genomic_DNA"/>
</dbReference>
<dbReference type="CDD" id="cd01949">
    <property type="entry name" value="GGDEF"/>
    <property type="match status" value="1"/>
</dbReference>